<feature type="transmembrane region" description="Helical" evidence="1">
    <location>
        <begin position="12"/>
        <end position="31"/>
    </location>
</feature>
<accession>A0ABQ1C3E9</accession>
<dbReference type="EMBL" id="BLKX01000001">
    <property type="protein sequence ID" value="GFG78832.1"/>
    <property type="molecule type" value="Genomic_DNA"/>
</dbReference>
<feature type="transmembrane region" description="Helical" evidence="1">
    <location>
        <begin position="282"/>
        <end position="300"/>
    </location>
</feature>
<evidence type="ECO:0000313" key="3">
    <source>
        <dbReference type="EMBL" id="GFG78832.1"/>
    </source>
</evidence>
<keyword evidence="1" id="KW-0812">Transmembrane</keyword>
<feature type="transmembrane region" description="Helical" evidence="1">
    <location>
        <begin position="183"/>
        <end position="201"/>
    </location>
</feature>
<name>A0ABQ1C3E9_9MYCO</name>
<feature type="transmembrane region" description="Helical" evidence="1">
    <location>
        <begin position="158"/>
        <end position="176"/>
    </location>
</feature>
<feature type="transmembrane region" description="Helical" evidence="1">
    <location>
        <begin position="207"/>
        <end position="223"/>
    </location>
</feature>
<feature type="transmembrane region" description="Helical" evidence="1">
    <location>
        <begin position="230"/>
        <end position="247"/>
    </location>
</feature>
<evidence type="ECO:0000256" key="1">
    <source>
        <dbReference type="SAM" id="Phobius"/>
    </source>
</evidence>
<dbReference type="InterPro" id="IPR050879">
    <property type="entry name" value="Acyltransferase_3"/>
</dbReference>
<keyword evidence="4" id="KW-1185">Reference proteome</keyword>
<feature type="transmembrane region" description="Helical" evidence="1">
    <location>
        <begin position="253"/>
        <end position="270"/>
    </location>
</feature>
<dbReference type="Proteomes" id="UP000465240">
    <property type="component" value="Unassembled WGS sequence"/>
</dbReference>
<keyword evidence="1" id="KW-0472">Membrane</keyword>
<sequence length="358" mass="38718">MKLAQAFNPRQNALNALRLGLALSVIVWHSFPLSGHHLPSAAFQQFLGSVGVDGFFAISGFLITASWLRHPQLRDYSLARGLRILPGFYACLILTAFVIAPVGVAMQGGSASKLLLSSGPIQYVVRNAAVTMAQFDVGGTPHGLPAPGWNGSLWTLGYELYCYIGVACFGVVGLLGRRWLLPFLAMLAWLLLLVSTVLAASSGGREPARLALMFLAGALIHHWRHVIPARWSLVAISVIIAIAASWLPDYRLVAAFPLAYAVIVSGSLIYDERFQLTTDLSYGVYIYAFPIQQLLIIAGAGTLNPLVFAVIATILTLPMAALSWILIEKPAMTLKTRMLHRWSKNRAKGDLKITAAAG</sequence>
<feature type="transmembrane region" description="Helical" evidence="1">
    <location>
        <begin position="43"/>
        <end position="63"/>
    </location>
</feature>
<dbReference type="PANTHER" id="PTHR23028">
    <property type="entry name" value="ACETYLTRANSFERASE"/>
    <property type="match status" value="1"/>
</dbReference>
<dbReference type="PANTHER" id="PTHR23028:SF53">
    <property type="entry name" value="ACYL_TRANSF_3 DOMAIN-CONTAINING PROTEIN"/>
    <property type="match status" value="1"/>
</dbReference>
<keyword evidence="1" id="KW-1133">Transmembrane helix</keyword>
<feature type="transmembrane region" description="Helical" evidence="1">
    <location>
        <begin position="84"/>
        <end position="106"/>
    </location>
</feature>
<feature type="domain" description="Acyltransferase 3" evidence="2">
    <location>
        <begin position="12"/>
        <end position="322"/>
    </location>
</feature>
<feature type="transmembrane region" description="Helical" evidence="1">
    <location>
        <begin position="306"/>
        <end position="327"/>
    </location>
</feature>
<keyword evidence="3" id="KW-0808">Transferase</keyword>
<keyword evidence="3" id="KW-0012">Acyltransferase</keyword>
<dbReference type="RefSeq" id="WP_120792566.1">
    <property type="nucleotide sequence ID" value="NZ_BLKX01000001.1"/>
</dbReference>
<organism evidence="3 4">
    <name type="scientific">Mycobacterium paragordonae</name>
    <dbReference type="NCBI Taxonomy" id="1389713"/>
    <lineage>
        <taxon>Bacteria</taxon>
        <taxon>Bacillati</taxon>
        <taxon>Actinomycetota</taxon>
        <taxon>Actinomycetes</taxon>
        <taxon>Mycobacteriales</taxon>
        <taxon>Mycobacteriaceae</taxon>
        <taxon>Mycobacterium</taxon>
    </lineage>
</organism>
<protein>
    <submittedName>
        <fullName evidence="3">Acyltransferase</fullName>
    </submittedName>
</protein>
<reference evidence="3 4" key="1">
    <citation type="journal article" date="2019" name="Emerg. Microbes Infect.">
        <title>Comprehensive subspecies identification of 175 nontuberculous mycobacteria species based on 7547 genomic profiles.</title>
        <authorList>
            <person name="Matsumoto Y."/>
            <person name="Kinjo T."/>
            <person name="Motooka D."/>
            <person name="Nabeya D."/>
            <person name="Jung N."/>
            <person name="Uechi K."/>
            <person name="Horii T."/>
            <person name="Iida T."/>
            <person name="Fujita J."/>
            <person name="Nakamura S."/>
        </authorList>
    </citation>
    <scope>NUCLEOTIDE SEQUENCE [LARGE SCALE GENOMIC DNA]</scope>
    <source>
        <strain evidence="3 4">JCM 18565</strain>
    </source>
</reference>
<comment type="caution">
    <text evidence="3">The sequence shown here is derived from an EMBL/GenBank/DDBJ whole genome shotgun (WGS) entry which is preliminary data.</text>
</comment>
<dbReference type="GO" id="GO:0016746">
    <property type="term" value="F:acyltransferase activity"/>
    <property type="evidence" value="ECO:0007669"/>
    <property type="project" value="UniProtKB-KW"/>
</dbReference>
<evidence type="ECO:0000313" key="4">
    <source>
        <dbReference type="Proteomes" id="UP000465240"/>
    </source>
</evidence>
<gene>
    <name evidence="3" type="ORF">MPRG_21080</name>
</gene>
<proteinExistence type="predicted"/>
<evidence type="ECO:0000259" key="2">
    <source>
        <dbReference type="Pfam" id="PF01757"/>
    </source>
</evidence>
<dbReference type="Pfam" id="PF01757">
    <property type="entry name" value="Acyl_transf_3"/>
    <property type="match status" value="1"/>
</dbReference>
<dbReference type="InterPro" id="IPR002656">
    <property type="entry name" value="Acyl_transf_3_dom"/>
</dbReference>